<sequence>MRHRLNEFFFGLENVKQKLPKLLLNFFDCSSDEISNLTHKIYKEFYEKNSKGKLDDDSSLNIELALNILAYIYSIDDNLIINQRTEWNEIKYKFIIFVDSLSDLNKNNIEKLKLEGFYYQNKIYLIWKECKITKIIEEKFICDFSYDLLNKFDNEAKKSSEEGKLIDELQQLYLIKRFHEIDREMLIAVASKDAILNKKVKMLMHNGKLRTYTKGSMVENPDQLQGVTIFIEKLKDDIEFIELSEKLNEKNSVIFIL</sequence>
<reference evidence="1 2" key="1">
    <citation type="submission" date="2020-08" db="EMBL/GenBank/DDBJ databases">
        <authorList>
            <person name="Koutsovoulos G."/>
            <person name="Danchin GJ E."/>
        </authorList>
    </citation>
    <scope>NUCLEOTIDE SEQUENCE [LARGE SCALE GENOMIC DNA]</scope>
</reference>
<dbReference type="AlphaFoldDB" id="A0A6V7UYY4"/>
<name>A0A6V7UYY4_MELEN</name>
<protein>
    <submittedName>
        <fullName evidence="1">Uncharacterized protein</fullName>
    </submittedName>
</protein>
<organism evidence="1 2">
    <name type="scientific">Meloidogyne enterolobii</name>
    <name type="common">Root-knot nematode worm</name>
    <name type="synonym">Meloidogyne mayaguensis</name>
    <dbReference type="NCBI Taxonomy" id="390850"/>
    <lineage>
        <taxon>Eukaryota</taxon>
        <taxon>Metazoa</taxon>
        <taxon>Ecdysozoa</taxon>
        <taxon>Nematoda</taxon>
        <taxon>Chromadorea</taxon>
        <taxon>Rhabditida</taxon>
        <taxon>Tylenchina</taxon>
        <taxon>Tylenchomorpha</taxon>
        <taxon>Tylenchoidea</taxon>
        <taxon>Meloidogynidae</taxon>
        <taxon>Meloidogyninae</taxon>
        <taxon>Meloidogyne</taxon>
    </lineage>
</organism>
<dbReference type="Proteomes" id="UP000580250">
    <property type="component" value="Unassembled WGS sequence"/>
</dbReference>
<dbReference type="EMBL" id="CAJEWN010000131">
    <property type="protein sequence ID" value="CAD2167766.1"/>
    <property type="molecule type" value="Genomic_DNA"/>
</dbReference>
<gene>
    <name evidence="1" type="ORF">MENT_LOCUS19076</name>
</gene>
<accession>A0A6V7UYY4</accession>
<evidence type="ECO:0000313" key="2">
    <source>
        <dbReference type="Proteomes" id="UP000580250"/>
    </source>
</evidence>
<proteinExistence type="predicted"/>
<comment type="caution">
    <text evidence="1">The sequence shown here is derived from an EMBL/GenBank/DDBJ whole genome shotgun (WGS) entry which is preliminary data.</text>
</comment>
<evidence type="ECO:0000313" key="1">
    <source>
        <dbReference type="EMBL" id="CAD2167766.1"/>
    </source>
</evidence>